<reference evidence="1 2" key="1">
    <citation type="journal article" date="2014" name="Antonie Van Leeuwenhoek">
        <title>Fictibacillus enclensis sp. nov., isolated from marine sediment.</title>
        <authorList>
            <person name="Dastager S.G."/>
            <person name="Mawlankar R."/>
            <person name="Srinivasan K."/>
            <person name="Tang S.K."/>
            <person name="Lee J.C."/>
            <person name="Ramana V.V."/>
            <person name="Shouche Y.S."/>
        </authorList>
    </citation>
    <scope>NUCLEOTIDE SEQUENCE [LARGE SCALE GENOMIC DNA]</scope>
    <source>
        <strain evidence="1 2">NIO-1003</strain>
    </source>
</reference>
<protein>
    <recommendedName>
        <fullName evidence="3">CDP-glycerol--glycerophosphate glycerophosphotransferase</fullName>
    </recommendedName>
</protein>
<dbReference type="EMBL" id="LNQN01000007">
    <property type="protein sequence ID" value="KSU80328.1"/>
    <property type="molecule type" value="Genomic_DNA"/>
</dbReference>
<dbReference type="GO" id="GO:0047355">
    <property type="term" value="F:CDP-glycerol glycerophosphotransferase activity"/>
    <property type="evidence" value="ECO:0007669"/>
    <property type="project" value="InterPro"/>
</dbReference>
<dbReference type="Proteomes" id="UP000054099">
    <property type="component" value="Unassembled WGS sequence"/>
</dbReference>
<dbReference type="InterPro" id="IPR043148">
    <property type="entry name" value="TagF_C"/>
</dbReference>
<dbReference type="RefSeq" id="WP_061975241.1">
    <property type="nucleotide sequence ID" value="NZ_FMAV01000005.1"/>
</dbReference>
<dbReference type="GO" id="GO:0016020">
    <property type="term" value="C:membrane"/>
    <property type="evidence" value="ECO:0007669"/>
    <property type="project" value="InterPro"/>
</dbReference>
<dbReference type="SUPFAM" id="SSF53756">
    <property type="entry name" value="UDP-Glycosyltransferase/glycogen phosphorylase"/>
    <property type="match status" value="1"/>
</dbReference>
<dbReference type="Pfam" id="PF04464">
    <property type="entry name" value="Glyphos_transf"/>
    <property type="match status" value="1"/>
</dbReference>
<gene>
    <name evidence="1" type="ORF">AS030_20550</name>
</gene>
<dbReference type="Gene3D" id="3.40.50.12580">
    <property type="match status" value="1"/>
</dbReference>
<organism evidence="1 2">
    <name type="scientific">Fictibacillus enclensis</name>
    <dbReference type="NCBI Taxonomy" id="1017270"/>
    <lineage>
        <taxon>Bacteria</taxon>
        <taxon>Bacillati</taxon>
        <taxon>Bacillota</taxon>
        <taxon>Bacilli</taxon>
        <taxon>Bacillales</taxon>
        <taxon>Fictibacillaceae</taxon>
        <taxon>Fictibacillus</taxon>
    </lineage>
</organism>
<keyword evidence="2" id="KW-1185">Reference proteome</keyword>
<evidence type="ECO:0000313" key="1">
    <source>
        <dbReference type="EMBL" id="KSU80328.1"/>
    </source>
</evidence>
<evidence type="ECO:0000313" key="2">
    <source>
        <dbReference type="Proteomes" id="UP000054099"/>
    </source>
</evidence>
<evidence type="ECO:0008006" key="3">
    <source>
        <dbReference type="Google" id="ProtNLM"/>
    </source>
</evidence>
<dbReference type="InterPro" id="IPR007554">
    <property type="entry name" value="Glycerophosphate_synth"/>
</dbReference>
<dbReference type="AlphaFoldDB" id="A0A0V8J0D4"/>
<sequence length="666" mass="78769">MELGKILGKKVNNRAMLTDGYCTFNGTKSINNQKKKLHQKYYVYNQETGKVVKLIEHKPLTVLQTMSLRKIRTKQGKFVHERIVFYVDSKQNLAFLKTRQNHFEKYIDKIEKTPAIRGTVLLFLYHFLFFGIMRFKNNSFNETHLSFGYDKSVNVKVQFFFPKKIRERFAFNTGKLTLLFHTYWCWVPVKLIYQHYLETSSINIPVYIKIDHNDNNYWYNLKSASKHGYNKKHYLYNTTSTRLKKMNSELFVRKSITGQYVIVVTSIMSKWIAVKEMFAYLLHFIMLNKEKYDIYFEKFSMGASESAFELFKYAYQKGDVCVYILDKDHVQFQELKQKYGKRIVAKNSFLSFLYIFLARSFLSSDLVSHIQRRLYDNDNQIKRKVLKTNKKVMLQHGPSMATNVFERGYFNRKVPIAPDYILVNSNFERDLFLKNTTYTEKEIMVTGLPNLDLYVQEQTNTKTDITFMLTWRPWDLTGSIEPGSYLDRYLSFLELIRKEPFYQDKKVNVVLHPKSKIILQEQFPDIYKQYESYFFVGDIKDALLRSKVVISDYSSITFYAFAGGSNVIFYWEDKELAEKEYGSPNILQKEIAFGDITEKFNELHSQISENYARPQLSFHIAQYAKLIECTDGENTKNTYEYIHHHIFNSPPVVQDVELTSENSFSA</sequence>
<proteinExistence type="predicted"/>
<name>A0A0V8J0D4_9BACL</name>
<comment type="caution">
    <text evidence="1">The sequence shown here is derived from an EMBL/GenBank/DDBJ whole genome shotgun (WGS) entry which is preliminary data.</text>
</comment>
<accession>A0A0V8J0D4</accession>